<dbReference type="SUPFAM" id="SSF51556">
    <property type="entry name" value="Metallo-dependent hydrolases"/>
    <property type="match status" value="1"/>
</dbReference>
<dbReference type="Proteomes" id="UP001199816">
    <property type="component" value="Unassembled WGS sequence"/>
</dbReference>
<dbReference type="SUPFAM" id="SSF51338">
    <property type="entry name" value="Composite domain of metallo-dependent hydrolases"/>
    <property type="match status" value="1"/>
</dbReference>
<dbReference type="RefSeq" id="WP_231004057.1">
    <property type="nucleotide sequence ID" value="NZ_JAJNEC010000005.1"/>
</dbReference>
<evidence type="ECO:0000256" key="2">
    <source>
        <dbReference type="ARBA" id="ARBA00022723"/>
    </source>
</evidence>
<dbReference type="InterPro" id="IPR032466">
    <property type="entry name" value="Metal_Hydrolase"/>
</dbReference>
<dbReference type="Pfam" id="PF01979">
    <property type="entry name" value="Amidohydro_1"/>
    <property type="match status" value="1"/>
</dbReference>
<comment type="similarity">
    <text evidence="1 5">Belongs to the metallo-dependent hydrolases superfamily. NagA family.</text>
</comment>
<gene>
    <name evidence="7" type="primary">nagA</name>
    <name evidence="7" type="ORF">LQ567_08410</name>
</gene>
<dbReference type="GO" id="GO:0008448">
    <property type="term" value="F:N-acetylglucosamine-6-phosphate deacetylase activity"/>
    <property type="evidence" value="ECO:0007669"/>
    <property type="project" value="UniProtKB-EC"/>
</dbReference>
<dbReference type="PANTHER" id="PTHR11113">
    <property type="entry name" value="N-ACETYLGLUCOSAMINE-6-PHOSPHATE DEACETYLASE"/>
    <property type="match status" value="1"/>
</dbReference>
<dbReference type="InterPro" id="IPR003764">
    <property type="entry name" value="GlcNAc_6-P_deAcase"/>
</dbReference>
<dbReference type="EMBL" id="JAJNEC010000005">
    <property type="protein sequence ID" value="MCD2422780.1"/>
    <property type="molecule type" value="Genomic_DNA"/>
</dbReference>
<comment type="caution">
    <text evidence="7">The sequence shown here is derived from an EMBL/GenBank/DDBJ whole genome shotgun (WGS) entry which is preliminary data.</text>
</comment>
<dbReference type="PANTHER" id="PTHR11113:SF14">
    <property type="entry name" value="N-ACETYLGLUCOSAMINE-6-PHOSPHATE DEACETYLASE"/>
    <property type="match status" value="1"/>
</dbReference>
<evidence type="ECO:0000259" key="6">
    <source>
        <dbReference type="Pfam" id="PF01979"/>
    </source>
</evidence>
<dbReference type="InterPro" id="IPR006680">
    <property type="entry name" value="Amidohydro-rel"/>
</dbReference>
<protein>
    <submittedName>
        <fullName evidence="7">N-acetylglucosamine-6-phosphate deacetylase</fullName>
        <ecNumber evidence="7">3.5.1.25</ecNumber>
    </submittedName>
</protein>
<dbReference type="Gene3D" id="2.30.40.10">
    <property type="entry name" value="Urease, subunit C, domain 1"/>
    <property type="match status" value="1"/>
</dbReference>
<keyword evidence="8" id="KW-1185">Reference proteome</keyword>
<evidence type="ECO:0000256" key="5">
    <source>
        <dbReference type="PIRNR" id="PIRNR038994"/>
    </source>
</evidence>
<evidence type="ECO:0000256" key="1">
    <source>
        <dbReference type="ARBA" id="ARBA00010716"/>
    </source>
</evidence>
<dbReference type="Gene3D" id="3.20.20.140">
    <property type="entry name" value="Metal-dependent hydrolases"/>
    <property type="match status" value="1"/>
</dbReference>
<keyword evidence="3 5" id="KW-0378">Hydrolase</keyword>
<accession>A0ABS8PNW9</accession>
<organism evidence="7 8">
    <name type="scientific">Niabella pedocola</name>
    <dbReference type="NCBI Taxonomy" id="1752077"/>
    <lineage>
        <taxon>Bacteria</taxon>
        <taxon>Pseudomonadati</taxon>
        <taxon>Bacteroidota</taxon>
        <taxon>Chitinophagia</taxon>
        <taxon>Chitinophagales</taxon>
        <taxon>Chitinophagaceae</taxon>
        <taxon>Niabella</taxon>
    </lineage>
</organism>
<keyword evidence="4 5" id="KW-0119">Carbohydrate metabolism</keyword>
<evidence type="ECO:0000313" key="7">
    <source>
        <dbReference type="EMBL" id="MCD2422780.1"/>
    </source>
</evidence>
<evidence type="ECO:0000256" key="4">
    <source>
        <dbReference type="ARBA" id="ARBA00023277"/>
    </source>
</evidence>
<sequence length="370" mass="41070">MKAIHNAVIYTGSEVLTEHCILINEGRIVAVQKEVPETAEPVELKGKNISAGFIDIQLNGGTGRYFSKNPDLETLEDMYQASRAYATPFFLTTLISSPQETIRTAIDAIRRFNETQPGTLGMHLEGPFMNPAKKGAHNEQIIRKPTDRELDEIIALGQGVIQVMTIAPECFTDVQLERLLNTGIVLSAGHSMMNYEQAQRYFAMGIRLVTHLYNAMTQLGHRECGLVGATFDNEAVYAPIILDGGHCHYAAARVAYRQKKDHLFLISDASFLGRRKTRFDWEGLDIEMIDGYYRDKAGSLAGAAISMPEAMKNAVDFVGVSLQEAVEMATCRPARAIRMDDRIGFIKKGYPAVFSVFDDALTSYETLDLS</sequence>
<name>A0ABS8PNW9_9BACT</name>
<dbReference type="InterPro" id="IPR011059">
    <property type="entry name" value="Metal-dep_hydrolase_composite"/>
</dbReference>
<proteinExistence type="inferred from homology"/>
<dbReference type="NCBIfam" id="TIGR00221">
    <property type="entry name" value="nagA"/>
    <property type="match status" value="1"/>
</dbReference>
<evidence type="ECO:0000313" key="8">
    <source>
        <dbReference type="Proteomes" id="UP001199816"/>
    </source>
</evidence>
<keyword evidence="2" id="KW-0479">Metal-binding</keyword>
<dbReference type="EC" id="3.5.1.25" evidence="7"/>
<feature type="domain" description="Amidohydrolase-related" evidence="6">
    <location>
        <begin position="49"/>
        <end position="359"/>
    </location>
</feature>
<evidence type="ECO:0000256" key="3">
    <source>
        <dbReference type="ARBA" id="ARBA00022801"/>
    </source>
</evidence>
<dbReference type="PIRSF" id="PIRSF038994">
    <property type="entry name" value="NagA"/>
    <property type="match status" value="1"/>
</dbReference>
<reference evidence="7 8" key="1">
    <citation type="submission" date="2021-11" db="EMBL/GenBank/DDBJ databases">
        <title>Genomic of Niabella pedocola.</title>
        <authorList>
            <person name="Wu T."/>
        </authorList>
    </citation>
    <scope>NUCLEOTIDE SEQUENCE [LARGE SCALE GENOMIC DNA]</scope>
    <source>
        <strain evidence="7 8">JCM 31011</strain>
    </source>
</reference>